<dbReference type="AlphaFoldDB" id="A0A8J4X6B8"/>
<sequence>MLAVSISILWHARTDLHNDSTEARITKAATTKLSRVWPVLTAECPSVYWPPTSARSDTNFGSTRPFFNTRPTPHPLKKTHARVGVSAPLRDS</sequence>
<reference evidence="2" key="1">
    <citation type="submission" date="2020-07" db="EMBL/GenBank/DDBJ databases">
        <title>Clarias magur genome sequencing, assembly and annotation.</title>
        <authorList>
            <person name="Kushwaha B."/>
            <person name="Kumar R."/>
            <person name="Das P."/>
            <person name="Joshi C.G."/>
            <person name="Kumar D."/>
            <person name="Nagpure N.S."/>
            <person name="Pandey M."/>
            <person name="Agarwal S."/>
            <person name="Srivastava S."/>
            <person name="Singh M."/>
            <person name="Sahoo L."/>
            <person name="Jayasankar P."/>
            <person name="Meher P.K."/>
            <person name="Koringa P.G."/>
            <person name="Iquebal M.A."/>
            <person name="Das S.P."/>
            <person name="Bit A."/>
            <person name="Patnaik S."/>
            <person name="Patel N."/>
            <person name="Shah T.M."/>
            <person name="Hinsu A."/>
            <person name="Jena J.K."/>
        </authorList>
    </citation>
    <scope>NUCLEOTIDE SEQUENCE</scope>
    <source>
        <strain evidence="2">CIFAMagur01</strain>
        <tissue evidence="2">Testis</tissue>
    </source>
</reference>
<dbReference type="Proteomes" id="UP000727407">
    <property type="component" value="Unassembled WGS sequence"/>
</dbReference>
<keyword evidence="3" id="KW-1185">Reference proteome</keyword>
<feature type="compositionally biased region" description="Polar residues" evidence="1">
    <location>
        <begin position="60"/>
        <end position="71"/>
    </location>
</feature>
<name>A0A8J4X6B8_CLAMG</name>
<gene>
    <name evidence="2" type="ORF">DAT39_006969</name>
</gene>
<proteinExistence type="predicted"/>
<organism evidence="2 3">
    <name type="scientific">Clarias magur</name>
    <name type="common">Asian catfish</name>
    <name type="synonym">Macropteronotus magur</name>
    <dbReference type="NCBI Taxonomy" id="1594786"/>
    <lineage>
        <taxon>Eukaryota</taxon>
        <taxon>Metazoa</taxon>
        <taxon>Chordata</taxon>
        <taxon>Craniata</taxon>
        <taxon>Vertebrata</taxon>
        <taxon>Euteleostomi</taxon>
        <taxon>Actinopterygii</taxon>
        <taxon>Neopterygii</taxon>
        <taxon>Teleostei</taxon>
        <taxon>Ostariophysi</taxon>
        <taxon>Siluriformes</taxon>
        <taxon>Clariidae</taxon>
        <taxon>Clarias</taxon>
    </lineage>
</organism>
<comment type="caution">
    <text evidence="2">The sequence shown here is derived from an EMBL/GenBank/DDBJ whole genome shotgun (WGS) entry which is preliminary data.</text>
</comment>
<dbReference type="EMBL" id="QNUK01000075">
    <property type="protein sequence ID" value="KAF5903344.1"/>
    <property type="molecule type" value="Genomic_DNA"/>
</dbReference>
<protein>
    <submittedName>
        <fullName evidence="2">Uncharacterized protein</fullName>
    </submittedName>
</protein>
<evidence type="ECO:0000256" key="1">
    <source>
        <dbReference type="SAM" id="MobiDB-lite"/>
    </source>
</evidence>
<evidence type="ECO:0000313" key="3">
    <source>
        <dbReference type="Proteomes" id="UP000727407"/>
    </source>
</evidence>
<evidence type="ECO:0000313" key="2">
    <source>
        <dbReference type="EMBL" id="KAF5903344.1"/>
    </source>
</evidence>
<accession>A0A8J4X6B8</accession>
<feature type="region of interest" description="Disordered" evidence="1">
    <location>
        <begin position="60"/>
        <end position="92"/>
    </location>
</feature>